<dbReference type="PANTHER" id="PTHR43591:SF10">
    <property type="entry name" value="ABC TRANSMEMBRANE TYPE-1 DOMAIN-CONTAINING PROTEIN-RELATED"/>
    <property type="match status" value="1"/>
</dbReference>
<protein>
    <submittedName>
        <fullName evidence="3">S-adenosyl-L-methionine-dependent methyltransferase</fullName>
    </submittedName>
</protein>
<reference evidence="3 4" key="1">
    <citation type="journal article" date="2018" name="Mol. Ecol.">
        <title>The obligate alkalophilic soda-lake fungus Sodiomyces alkalinus has shifted to a protein diet.</title>
        <authorList>
            <person name="Grum-Grzhimaylo A.A."/>
            <person name="Falkoski D.L."/>
            <person name="van den Heuvel J."/>
            <person name="Valero-Jimenez C.A."/>
            <person name="Min B."/>
            <person name="Choi I.G."/>
            <person name="Lipzen A."/>
            <person name="Daum C.G."/>
            <person name="Aanen D.K."/>
            <person name="Tsang A."/>
            <person name="Henrissat B."/>
            <person name="Bilanenko E.N."/>
            <person name="de Vries R.P."/>
            <person name="van Kan J.A.L."/>
            <person name="Grigoriev I.V."/>
            <person name="Debets A.J.M."/>
        </authorList>
    </citation>
    <scope>NUCLEOTIDE SEQUENCE [LARGE SCALE GENOMIC DNA]</scope>
    <source>
        <strain evidence="3 4">F11</strain>
    </source>
</reference>
<dbReference type="InterPro" id="IPR029063">
    <property type="entry name" value="SAM-dependent_MTases_sf"/>
</dbReference>
<keyword evidence="3" id="KW-0808">Transferase</keyword>
<feature type="region of interest" description="Disordered" evidence="2">
    <location>
        <begin position="1"/>
        <end position="21"/>
    </location>
</feature>
<evidence type="ECO:0000313" key="4">
    <source>
        <dbReference type="Proteomes" id="UP000272025"/>
    </source>
</evidence>
<accession>A0A3N2PW52</accession>
<dbReference type="RefSeq" id="XP_028466537.1">
    <property type="nucleotide sequence ID" value="XM_028608066.1"/>
</dbReference>
<organism evidence="3 4">
    <name type="scientific">Sodiomyces alkalinus (strain CBS 110278 / VKM F-3762 / F11)</name>
    <name type="common">Alkaliphilic filamentous fungus</name>
    <dbReference type="NCBI Taxonomy" id="1314773"/>
    <lineage>
        <taxon>Eukaryota</taxon>
        <taxon>Fungi</taxon>
        <taxon>Dikarya</taxon>
        <taxon>Ascomycota</taxon>
        <taxon>Pezizomycotina</taxon>
        <taxon>Sordariomycetes</taxon>
        <taxon>Hypocreomycetidae</taxon>
        <taxon>Glomerellales</taxon>
        <taxon>Plectosphaerellaceae</taxon>
        <taxon>Sodiomyces</taxon>
    </lineage>
</organism>
<evidence type="ECO:0000256" key="2">
    <source>
        <dbReference type="SAM" id="MobiDB-lite"/>
    </source>
</evidence>
<evidence type="ECO:0000313" key="3">
    <source>
        <dbReference type="EMBL" id="ROT38731.1"/>
    </source>
</evidence>
<dbReference type="Proteomes" id="UP000272025">
    <property type="component" value="Unassembled WGS sequence"/>
</dbReference>
<keyword evidence="3" id="KW-0489">Methyltransferase</keyword>
<dbReference type="Gene3D" id="3.40.50.150">
    <property type="entry name" value="Vaccinia Virus protein VP39"/>
    <property type="match status" value="1"/>
</dbReference>
<dbReference type="PANTHER" id="PTHR43591">
    <property type="entry name" value="METHYLTRANSFERASE"/>
    <property type="match status" value="1"/>
</dbReference>
<dbReference type="Pfam" id="PF13489">
    <property type="entry name" value="Methyltransf_23"/>
    <property type="match status" value="1"/>
</dbReference>
<dbReference type="AlphaFoldDB" id="A0A3N2PW52"/>
<dbReference type="OrthoDB" id="2013972at2759"/>
<dbReference type="CDD" id="cd02440">
    <property type="entry name" value="AdoMet_MTases"/>
    <property type="match status" value="1"/>
</dbReference>
<feature type="compositionally biased region" description="Polar residues" evidence="2">
    <location>
        <begin position="1"/>
        <end position="12"/>
    </location>
</feature>
<keyword evidence="4" id="KW-1185">Reference proteome</keyword>
<name>A0A3N2PW52_SODAK</name>
<dbReference type="SUPFAM" id="SSF53335">
    <property type="entry name" value="S-adenosyl-L-methionine-dependent methyltransferases"/>
    <property type="match status" value="1"/>
</dbReference>
<gene>
    <name evidence="3" type="ORF">SODALDRAFT_277457</name>
</gene>
<proteinExistence type="inferred from homology"/>
<dbReference type="GeneID" id="39576544"/>
<dbReference type="GO" id="GO:0008168">
    <property type="term" value="F:methyltransferase activity"/>
    <property type="evidence" value="ECO:0007669"/>
    <property type="project" value="UniProtKB-KW"/>
</dbReference>
<comment type="similarity">
    <text evidence="1">Belongs to the methyltransferase superfamily. LaeA methyltransferase family.</text>
</comment>
<sequence>MDLNSGPSTYDNPHTDVATPSHIDSIRPVGFSDYGSSLNSSGFTSVASYILRHCHRDGRRYQSFARGGYPLPNDDIEQEREEMKHHMIKRLFDGSDYLAPIGGNPQRILDIGTGIGLWAIDVADKFPSAQVIGVDITPIQIACAPLNVTWRIDDIQTTAWDPPYSDLDFVHLRSVVTTLADPIHVLTMAYQWVLNLKPGGWIEIQETSANITCDDGSIPENYPPTKFRDLYLQNFAPAHGWDPLLVNRLPDVLKQIGFVKARHKEHKLPIGAWCRDTRRRELGLFVSKYVLWEFFRAALVQWPQMGLSSKQEAETLQRDIKRALDSPEIHAYSPWVSVWAQKPYT</sequence>
<evidence type="ECO:0000256" key="1">
    <source>
        <dbReference type="ARBA" id="ARBA00038158"/>
    </source>
</evidence>
<dbReference type="GO" id="GO:0032259">
    <property type="term" value="P:methylation"/>
    <property type="evidence" value="ECO:0007669"/>
    <property type="project" value="UniProtKB-KW"/>
</dbReference>
<dbReference type="EMBL" id="ML119055">
    <property type="protein sequence ID" value="ROT38731.1"/>
    <property type="molecule type" value="Genomic_DNA"/>
</dbReference>